<feature type="compositionally biased region" description="Basic and acidic residues" evidence="4">
    <location>
        <begin position="18"/>
        <end position="32"/>
    </location>
</feature>
<dbReference type="InterPro" id="IPR036770">
    <property type="entry name" value="Ankyrin_rpt-contain_sf"/>
</dbReference>
<dbReference type="PROSITE" id="PS50088">
    <property type="entry name" value="ANK_REPEAT"/>
    <property type="match status" value="1"/>
</dbReference>
<keyword evidence="1" id="KW-0677">Repeat</keyword>
<dbReference type="OrthoDB" id="439733at2759"/>
<evidence type="ECO:0000313" key="6">
    <source>
        <dbReference type="Proteomes" id="UP000604046"/>
    </source>
</evidence>
<reference evidence="5" key="1">
    <citation type="submission" date="2021-02" db="EMBL/GenBank/DDBJ databases">
        <authorList>
            <person name="Dougan E. K."/>
            <person name="Rhodes N."/>
            <person name="Thang M."/>
            <person name="Chan C."/>
        </authorList>
    </citation>
    <scope>NUCLEOTIDE SEQUENCE</scope>
</reference>
<evidence type="ECO:0000313" key="5">
    <source>
        <dbReference type="EMBL" id="CAE7262539.1"/>
    </source>
</evidence>
<dbReference type="PANTHER" id="PTHR24171">
    <property type="entry name" value="ANKYRIN REPEAT DOMAIN-CONTAINING PROTEIN 39-RELATED"/>
    <property type="match status" value="1"/>
</dbReference>
<dbReference type="SUPFAM" id="SSF48403">
    <property type="entry name" value="Ankyrin repeat"/>
    <property type="match status" value="1"/>
</dbReference>
<comment type="caution">
    <text evidence="5">The sequence shown here is derived from an EMBL/GenBank/DDBJ whole genome shotgun (WGS) entry which is preliminary data.</text>
</comment>
<evidence type="ECO:0000256" key="3">
    <source>
        <dbReference type="PROSITE-ProRule" id="PRU00023"/>
    </source>
</evidence>
<protein>
    <submittedName>
        <fullName evidence="5">Ank1 protein</fullName>
    </submittedName>
</protein>
<accession>A0A812MBZ7</accession>
<evidence type="ECO:0000256" key="1">
    <source>
        <dbReference type="ARBA" id="ARBA00022737"/>
    </source>
</evidence>
<feature type="region of interest" description="Disordered" evidence="4">
    <location>
        <begin position="1"/>
        <end position="41"/>
    </location>
</feature>
<feature type="repeat" description="ANK" evidence="3">
    <location>
        <begin position="69"/>
        <end position="101"/>
    </location>
</feature>
<sequence length="290" mass="31744">MPRGAFSTAAESSGLTPEPRREKVKAPSKEETPPASQASPLAFASRIGDLVEVKRLLDAKSDPNSVDAVGETPLFEAAASGDVSVLASLLLAGADPEHQSFIGSLAGDLCSSEACATLLRLCSGEEASPQEREEVLRALAPNLRPPIRSFMQSLSGEPDSADEAHLDIDFDAPPPLIRKNYDDEDGDDWTFAAAMVEQARKSRAKQRHKRNVPIEPIELIVCHALNDRQTTLKLMSNSTFGDAKDAILQRLKEEGKYFRKFYFVKKERSTYQAYKDSDQIGHIREVAGLC</sequence>
<dbReference type="AlphaFoldDB" id="A0A812MBZ7"/>
<evidence type="ECO:0000256" key="2">
    <source>
        <dbReference type="ARBA" id="ARBA00023043"/>
    </source>
</evidence>
<keyword evidence="2 3" id="KW-0040">ANK repeat</keyword>
<dbReference type="InterPro" id="IPR002110">
    <property type="entry name" value="Ankyrin_rpt"/>
</dbReference>
<keyword evidence="6" id="KW-1185">Reference proteome</keyword>
<dbReference type="SMART" id="SM00248">
    <property type="entry name" value="ANK"/>
    <property type="match status" value="2"/>
</dbReference>
<proteinExistence type="predicted"/>
<dbReference type="Proteomes" id="UP000604046">
    <property type="component" value="Unassembled WGS sequence"/>
</dbReference>
<gene>
    <name evidence="5" type="primary">Ank1</name>
    <name evidence="5" type="ORF">SNAT2548_LOCUS13775</name>
</gene>
<organism evidence="5 6">
    <name type="scientific">Symbiodinium natans</name>
    <dbReference type="NCBI Taxonomy" id="878477"/>
    <lineage>
        <taxon>Eukaryota</taxon>
        <taxon>Sar</taxon>
        <taxon>Alveolata</taxon>
        <taxon>Dinophyceae</taxon>
        <taxon>Suessiales</taxon>
        <taxon>Symbiodiniaceae</taxon>
        <taxon>Symbiodinium</taxon>
    </lineage>
</organism>
<dbReference type="PROSITE" id="PS50297">
    <property type="entry name" value="ANK_REP_REGION"/>
    <property type="match status" value="1"/>
</dbReference>
<dbReference type="EMBL" id="CAJNDS010001502">
    <property type="protein sequence ID" value="CAE7262539.1"/>
    <property type="molecule type" value="Genomic_DNA"/>
</dbReference>
<evidence type="ECO:0000256" key="4">
    <source>
        <dbReference type="SAM" id="MobiDB-lite"/>
    </source>
</evidence>
<name>A0A812MBZ7_9DINO</name>
<dbReference type="Gene3D" id="1.25.40.20">
    <property type="entry name" value="Ankyrin repeat-containing domain"/>
    <property type="match status" value="1"/>
</dbReference>
<dbReference type="Pfam" id="PF00023">
    <property type="entry name" value="Ank"/>
    <property type="match status" value="1"/>
</dbReference>